<organism evidence="2 3">
    <name type="scientific">Oceanidesulfovibrio indonesiensis</name>
    <dbReference type="NCBI Taxonomy" id="54767"/>
    <lineage>
        <taxon>Bacteria</taxon>
        <taxon>Pseudomonadati</taxon>
        <taxon>Thermodesulfobacteriota</taxon>
        <taxon>Desulfovibrionia</taxon>
        <taxon>Desulfovibrionales</taxon>
        <taxon>Desulfovibrionaceae</taxon>
        <taxon>Oceanidesulfovibrio</taxon>
    </lineage>
</organism>
<feature type="non-terminal residue" evidence="2">
    <location>
        <position position="1"/>
    </location>
</feature>
<feature type="non-terminal residue" evidence="2">
    <location>
        <position position="212"/>
    </location>
</feature>
<evidence type="ECO:0000313" key="3">
    <source>
        <dbReference type="Proteomes" id="UP000448292"/>
    </source>
</evidence>
<comment type="caution">
    <text evidence="2">The sequence shown here is derived from an EMBL/GenBank/DDBJ whole genome shotgun (WGS) entry which is preliminary data.</text>
</comment>
<protein>
    <submittedName>
        <fullName evidence="2">Uncharacterized protein</fullName>
    </submittedName>
</protein>
<keyword evidence="1" id="KW-0732">Signal</keyword>
<gene>
    <name evidence="2" type="ORF">DPQ33_19030</name>
</gene>
<sequence length="212" mass="23477">VRNEILSETLDKRILTFTCDVLPPERVYDDTDPDIVYEGSDWWPAGNRDASIFYNESAVAGNNGDSFSLTFTGTGIAYYCETNSDQGNVDIYIDGVLDKTVSTHTDTHQESDIQYLNLTLPLGVHTIKGVKRSGTWMQLDAFKVYNPGDIAVSSISADSEDNIIVTFNQALNETHALDLSHYALDGDAIITAATIDRKLYRVTLATQDLLRI</sequence>
<evidence type="ECO:0000313" key="2">
    <source>
        <dbReference type="EMBL" id="TVM10036.1"/>
    </source>
</evidence>
<dbReference type="AlphaFoldDB" id="A0A7M3M9E1"/>
<reference evidence="2 3" key="1">
    <citation type="submission" date="2018-06" db="EMBL/GenBank/DDBJ databases">
        <title>Complete genome of Desulfovibrio indonesiensis P37SLT.</title>
        <authorList>
            <person name="Crispim J.S."/>
            <person name="Vidigal P.M.P."/>
            <person name="Silva L.C.F."/>
            <person name="Laguardia C.N."/>
            <person name="Araujo L.C."/>
            <person name="Dias R.S."/>
            <person name="Sousa M.P."/>
            <person name="Paula S.O."/>
            <person name="Silva C."/>
        </authorList>
    </citation>
    <scope>NUCLEOTIDE SEQUENCE [LARGE SCALE GENOMIC DNA]</scope>
    <source>
        <strain evidence="2 3">P37SLT</strain>
    </source>
</reference>
<dbReference type="EMBL" id="QMIE01000143">
    <property type="protein sequence ID" value="TVM10036.1"/>
    <property type="molecule type" value="Genomic_DNA"/>
</dbReference>
<dbReference type="Gene3D" id="2.60.40.1220">
    <property type="match status" value="1"/>
</dbReference>
<accession>A0A7M3M9E1</accession>
<keyword evidence="3" id="KW-1185">Reference proteome</keyword>
<dbReference type="Proteomes" id="UP000448292">
    <property type="component" value="Unassembled WGS sequence"/>
</dbReference>
<proteinExistence type="predicted"/>
<dbReference type="Gene3D" id="2.60.120.260">
    <property type="entry name" value="Galactose-binding domain-like"/>
    <property type="match status" value="1"/>
</dbReference>
<dbReference type="RefSeq" id="WP_208728381.1">
    <property type="nucleotide sequence ID" value="NZ_QMIE01000143.1"/>
</dbReference>
<name>A0A7M3M9E1_9BACT</name>
<dbReference type="InterPro" id="IPR014755">
    <property type="entry name" value="Cu-Rt/internalin_Ig-like"/>
</dbReference>
<evidence type="ECO:0000256" key="1">
    <source>
        <dbReference type="ARBA" id="ARBA00022729"/>
    </source>
</evidence>